<feature type="non-terminal residue" evidence="1">
    <location>
        <position position="1"/>
    </location>
</feature>
<proteinExistence type="predicted"/>
<evidence type="ECO:0000313" key="1">
    <source>
        <dbReference type="EMBL" id="GAH02310.1"/>
    </source>
</evidence>
<gene>
    <name evidence="1" type="ORF">S01H4_39804</name>
</gene>
<dbReference type="AlphaFoldDB" id="X1D235"/>
<protein>
    <submittedName>
        <fullName evidence="1">Uncharacterized protein</fullName>
    </submittedName>
</protein>
<reference evidence="1" key="1">
    <citation type="journal article" date="2014" name="Front. Microbiol.">
        <title>High frequency of phylogenetically diverse reductive dehalogenase-homologous genes in deep subseafloor sedimentary metagenomes.</title>
        <authorList>
            <person name="Kawai M."/>
            <person name="Futagami T."/>
            <person name="Toyoda A."/>
            <person name="Takaki Y."/>
            <person name="Nishi S."/>
            <person name="Hori S."/>
            <person name="Arai W."/>
            <person name="Tsubouchi T."/>
            <person name="Morono Y."/>
            <person name="Uchiyama I."/>
            <person name="Ito T."/>
            <person name="Fujiyama A."/>
            <person name="Inagaki F."/>
            <person name="Takami H."/>
        </authorList>
    </citation>
    <scope>NUCLEOTIDE SEQUENCE</scope>
    <source>
        <strain evidence="1">Expedition CK06-06</strain>
    </source>
</reference>
<dbReference type="EMBL" id="BART01021606">
    <property type="protein sequence ID" value="GAH02310.1"/>
    <property type="molecule type" value="Genomic_DNA"/>
</dbReference>
<sequence>SKLVYEGFLKPLQMFYDGEDPSVRTYLLTNYSYYPLMDTYDAEWWEYNNSDTINITYS</sequence>
<accession>X1D235</accession>
<name>X1D235_9ZZZZ</name>
<comment type="caution">
    <text evidence="1">The sequence shown here is derived from an EMBL/GenBank/DDBJ whole genome shotgun (WGS) entry which is preliminary data.</text>
</comment>
<organism evidence="1">
    <name type="scientific">marine sediment metagenome</name>
    <dbReference type="NCBI Taxonomy" id="412755"/>
    <lineage>
        <taxon>unclassified sequences</taxon>
        <taxon>metagenomes</taxon>
        <taxon>ecological metagenomes</taxon>
    </lineage>
</organism>